<dbReference type="EMBL" id="SNZR01000018">
    <property type="protein sequence ID" value="TDR85266.1"/>
    <property type="molecule type" value="Genomic_DNA"/>
</dbReference>
<feature type="transmembrane region" description="Helical" evidence="9">
    <location>
        <begin position="221"/>
        <end position="246"/>
    </location>
</feature>
<evidence type="ECO:0000256" key="8">
    <source>
        <dbReference type="ARBA" id="ARBA00037998"/>
    </source>
</evidence>
<feature type="transmembrane region" description="Helical" evidence="9">
    <location>
        <begin position="57"/>
        <end position="82"/>
    </location>
</feature>
<dbReference type="Proteomes" id="UP000295122">
    <property type="component" value="Unassembled WGS sequence"/>
</dbReference>
<proteinExistence type="inferred from homology"/>
<evidence type="ECO:0000256" key="4">
    <source>
        <dbReference type="ARBA" id="ARBA00022692"/>
    </source>
</evidence>
<keyword evidence="2" id="KW-0813">Transport</keyword>
<evidence type="ECO:0000256" key="3">
    <source>
        <dbReference type="ARBA" id="ARBA00022475"/>
    </source>
</evidence>
<name>A0A4R7BMY6_9HYPH</name>
<sequence>MFQQFLVVLGLTAAIYMLLALGFTLIFGIMRVVNFAHGEFVMLGAYAVYVLQDVVGLDYFVALPLAALLVGLAGVLAEILIFRRFTGDELGSMIVALALAVSLKGAVTVIFGVEGPPISRAITGAVEIGGTLLPKDQLFAAAVAVLAVAATHLLMTRSRLGLAMRAVAQAPDVARLQGISPWRTYPAAFAIGCFLAGLAGALTAPLYSIEPHMGDAALMRAFVVVVLGGLGSIPGALIAAFVLGAVDAGMSILFNPTIAALTSFGIVIAVLIARPAGILGRA</sequence>
<evidence type="ECO:0000256" key="9">
    <source>
        <dbReference type="SAM" id="Phobius"/>
    </source>
</evidence>
<evidence type="ECO:0000313" key="11">
    <source>
        <dbReference type="Proteomes" id="UP000295122"/>
    </source>
</evidence>
<reference evidence="10 11" key="1">
    <citation type="submission" date="2019-03" db="EMBL/GenBank/DDBJ databases">
        <title>Genomic Encyclopedia of Type Strains, Phase IV (KMG-IV): sequencing the most valuable type-strain genomes for metagenomic binning, comparative biology and taxonomic classification.</title>
        <authorList>
            <person name="Goeker M."/>
        </authorList>
    </citation>
    <scope>NUCLEOTIDE SEQUENCE [LARGE SCALE GENOMIC DNA]</scope>
    <source>
        <strain evidence="10 11">DSM 25903</strain>
    </source>
</reference>
<dbReference type="GO" id="GO:0006865">
    <property type="term" value="P:amino acid transport"/>
    <property type="evidence" value="ECO:0007669"/>
    <property type="project" value="UniProtKB-KW"/>
</dbReference>
<feature type="transmembrane region" description="Helical" evidence="9">
    <location>
        <begin position="6"/>
        <end position="27"/>
    </location>
</feature>
<feature type="transmembrane region" description="Helical" evidence="9">
    <location>
        <begin position="185"/>
        <end position="209"/>
    </location>
</feature>
<evidence type="ECO:0000256" key="5">
    <source>
        <dbReference type="ARBA" id="ARBA00022970"/>
    </source>
</evidence>
<dbReference type="GO" id="GO:0005886">
    <property type="term" value="C:plasma membrane"/>
    <property type="evidence" value="ECO:0007669"/>
    <property type="project" value="UniProtKB-SubCell"/>
</dbReference>
<dbReference type="PANTHER" id="PTHR11795:SF445">
    <property type="entry name" value="AMINO ACID ABC TRANSPORTER PERMEASE PROTEIN"/>
    <property type="match status" value="1"/>
</dbReference>
<dbReference type="RefSeq" id="WP_133774945.1">
    <property type="nucleotide sequence ID" value="NZ_SNZR01000018.1"/>
</dbReference>
<dbReference type="OrthoDB" id="9779023at2"/>
<accession>A0A4R7BMY6</accession>
<feature type="transmembrane region" description="Helical" evidence="9">
    <location>
        <begin position="253"/>
        <end position="273"/>
    </location>
</feature>
<evidence type="ECO:0000313" key="10">
    <source>
        <dbReference type="EMBL" id="TDR85266.1"/>
    </source>
</evidence>
<feature type="transmembrane region" description="Helical" evidence="9">
    <location>
        <begin position="94"/>
        <end position="113"/>
    </location>
</feature>
<comment type="caution">
    <text evidence="10">The sequence shown here is derived from an EMBL/GenBank/DDBJ whole genome shotgun (WGS) entry which is preliminary data.</text>
</comment>
<comment type="subcellular location">
    <subcellularLocation>
        <location evidence="1">Cell membrane</location>
        <topology evidence="1">Multi-pass membrane protein</topology>
    </subcellularLocation>
</comment>
<dbReference type="CDD" id="cd06582">
    <property type="entry name" value="TM_PBP1_LivH_like"/>
    <property type="match status" value="1"/>
</dbReference>
<evidence type="ECO:0000256" key="2">
    <source>
        <dbReference type="ARBA" id="ARBA00022448"/>
    </source>
</evidence>
<dbReference type="PANTHER" id="PTHR11795">
    <property type="entry name" value="BRANCHED-CHAIN AMINO ACID TRANSPORT SYSTEM PERMEASE PROTEIN LIVH"/>
    <property type="match status" value="1"/>
</dbReference>
<gene>
    <name evidence="10" type="ORF">EV668_4815</name>
</gene>
<feature type="transmembrane region" description="Helical" evidence="9">
    <location>
        <begin position="138"/>
        <end position="155"/>
    </location>
</feature>
<keyword evidence="7 9" id="KW-0472">Membrane</keyword>
<organism evidence="10 11">
    <name type="scientific">Enterovirga rhinocerotis</name>
    <dbReference type="NCBI Taxonomy" id="1339210"/>
    <lineage>
        <taxon>Bacteria</taxon>
        <taxon>Pseudomonadati</taxon>
        <taxon>Pseudomonadota</taxon>
        <taxon>Alphaproteobacteria</taxon>
        <taxon>Hyphomicrobiales</taxon>
        <taxon>Methylobacteriaceae</taxon>
        <taxon>Enterovirga</taxon>
    </lineage>
</organism>
<keyword evidence="5" id="KW-0029">Amino-acid transport</keyword>
<keyword evidence="11" id="KW-1185">Reference proteome</keyword>
<dbReference type="Pfam" id="PF02653">
    <property type="entry name" value="BPD_transp_2"/>
    <property type="match status" value="1"/>
</dbReference>
<dbReference type="AlphaFoldDB" id="A0A4R7BMY6"/>
<dbReference type="InterPro" id="IPR001851">
    <property type="entry name" value="ABC_transp_permease"/>
</dbReference>
<evidence type="ECO:0000256" key="7">
    <source>
        <dbReference type="ARBA" id="ARBA00023136"/>
    </source>
</evidence>
<keyword evidence="3" id="KW-1003">Cell membrane</keyword>
<comment type="similarity">
    <text evidence="8">Belongs to the binding-protein-dependent transport system permease family. LivHM subfamily.</text>
</comment>
<feature type="transmembrane region" description="Helical" evidence="9">
    <location>
        <begin position="32"/>
        <end position="51"/>
    </location>
</feature>
<keyword evidence="4 9" id="KW-0812">Transmembrane</keyword>
<protein>
    <submittedName>
        <fullName evidence="10">Branched-chain amino acid transport system permease protein</fullName>
    </submittedName>
</protein>
<dbReference type="InterPro" id="IPR052157">
    <property type="entry name" value="BCAA_transport_permease"/>
</dbReference>
<dbReference type="GO" id="GO:0022857">
    <property type="term" value="F:transmembrane transporter activity"/>
    <property type="evidence" value="ECO:0007669"/>
    <property type="project" value="InterPro"/>
</dbReference>
<evidence type="ECO:0000256" key="1">
    <source>
        <dbReference type="ARBA" id="ARBA00004651"/>
    </source>
</evidence>
<evidence type="ECO:0000256" key="6">
    <source>
        <dbReference type="ARBA" id="ARBA00022989"/>
    </source>
</evidence>
<keyword evidence="6 9" id="KW-1133">Transmembrane helix</keyword>